<reference evidence="1" key="1">
    <citation type="journal article" date="2023" name="Int. J. Mol. Sci.">
        <title>Antibiotic Resistance/Susceptibility Profiles of Staphylococcus equorum Strains from Cheese, and Genome Analysis for Antibiotic Resistance Genes.</title>
        <authorList>
            <person name="Vazquez L."/>
            <person name="Srednik M.E."/>
            <person name="Rodriguez J."/>
            <person name="Florez A.B."/>
            <person name="Mayo B."/>
        </authorList>
    </citation>
    <scope>NUCLEOTIDE SEQUENCE</scope>
    <source>
        <strain evidence="1">5A3I</strain>
    </source>
</reference>
<evidence type="ECO:0000313" key="2">
    <source>
        <dbReference type="Proteomes" id="UP001174037"/>
    </source>
</evidence>
<proteinExistence type="predicted"/>
<dbReference type="EMBL" id="JARGCK010000044">
    <property type="protein sequence ID" value="MDK9867251.1"/>
    <property type="molecule type" value="Genomic_DNA"/>
</dbReference>
<sequence>MSRFDNPEEFELLTDCQKEALLEFCNSLEKIKSFNTRHTSYGLKHIFESLYRKELHDERFGSSISNGDFKGAMLKAGFDVKDEESLNWVFNISEKSIKNLGE</sequence>
<dbReference type="RefSeq" id="WP_002512006.1">
    <property type="nucleotide sequence ID" value="NZ_JARGCK010000044.1"/>
</dbReference>
<evidence type="ECO:0008006" key="3">
    <source>
        <dbReference type="Google" id="ProtNLM"/>
    </source>
</evidence>
<reference evidence="1" key="2">
    <citation type="submission" date="2023-03" db="EMBL/GenBank/DDBJ databases">
        <authorList>
            <person name="Vazquez L."/>
            <person name="Rodriguez J."/>
            <person name="Mayo B."/>
            <person name="Florez A.B."/>
        </authorList>
    </citation>
    <scope>NUCLEOTIDE SEQUENCE</scope>
    <source>
        <strain evidence="1">5A3I</strain>
    </source>
</reference>
<organism evidence="1 2">
    <name type="scientific">Staphylococcus equorum</name>
    <dbReference type="NCBI Taxonomy" id="246432"/>
    <lineage>
        <taxon>Bacteria</taxon>
        <taxon>Bacillati</taxon>
        <taxon>Bacillota</taxon>
        <taxon>Bacilli</taxon>
        <taxon>Bacillales</taxon>
        <taxon>Staphylococcaceae</taxon>
        <taxon>Staphylococcus</taxon>
    </lineage>
</organism>
<dbReference type="AlphaFoldDB" id="A0AAW7AN34"/>
<gene>
    <name evidence="1" type="ORF">P1A27_15120</name>
</gene>
<name>A0AAW7AN34_9STAP</name>
<accession>A0AAW7AN34</accession>
<comment type="caution">
    <text evidence="1">The sequence shown here is derived from an EMBL/GenBank/DDBJ whole genome shotgun (WGS) entry which is preliminary data.</text>
</comment>
<protein>
    <recommendedName>
        <fullName evidence="3">Phage protein</fullName>
    </recommendedName>
</protein>
<evidence type="ECO:0000313" key="1">
    <source>
        <dbReference type="EMBL" id="MDK9867251.1"/>
    </source>
</evidence>
<dbReference type="Proteomes" id="UP001174037">
    <property type="component" value="Unassembled WGS sequence"/>
</dbReference>